<evidence type="ECO:0000256" key="9">
    <source>
        <dbReference type="PROSITE-ProRule" id="PRU00042"/>
    </source>
</evidence>
<evidence type="ECO:0000313" key="12">
    <source>
        <dbReference type="Proteomes" id="UP000728032"/>
    </source>
</evidence>
<dbReference type="PROSITE" id="PS00028">
    <property type="entry name" value="ZINC_FINGER_C2H2_1"/>
    <property type="match status" value="2"/>
</dbReference>
<dbReference type="PANTHER" id="PTHR46179:SF13">
    <property type="entry name" value="C2H2-TYPE DOMAIN-CONTAINING PROTEIN"/>
    <property type="match status" value="1"/>
</dbReference>
<evidence type="ECO:0000259" key="10">
    <source>
        <dbReference type="PROSITE" id="PS50157"/>
    </source>
</evidence>
<dbReference type="Proteomes" id="UP000728032">
    <property type="component" value="Unassembled WGS sequence"/>
</dbReference>
<keyword evidence="7" id="KW-0804">Transcription</keyword>
<proteinExistence type="predicted"/>
<keyword evidence="3" id="KW-0677">Repeat</keyword>
<accession>A0A7R9QP65</accession>
<feature type="domain" description="C2H2-type" evidence="10">
    <location>
        <begin position="81"/>
        <end position="110"/>
    </location>
</feature>
<dbReference type="AlphaFoldDB" id="A0A7R9QP65"/>
<evidence type="ECO:0000256" key="5">
    <source>
        <dbReference type="ARBA" id="ARBA00022833"/>
    </source>
</evidence>
<reference evidence="11" key="1">
    <citation type="submission" date="2020-11" db="EMBL/GenBank/DDBJ databases">
        <authorList>
            <person name="Tran Van P."/>
        </authorList>
    </citation>
    <scope>NUCLEOTIDE SEQUENCE</scope>
</reference>
<evidence type="ECO:0000256" key="1">
    <source>
        <dbReference type="ARBA" id="ARBA00004123"/>
    </source>
</evidence>
<keyword evidence="6" id="KW-0805">Transcription regulation</keyword>
<organism evidence="11">
    <name type="scientific">Oppiella nova</name>
    <dbReference type="NCBI Taxonomy" id="334625"/>
    <lineage>
        <taxon>Eukaryota</taxon>
        <taxon>Metazoa</taxon>
        <taxon>Ecdysozoa</taxon>
        <taxon>Arthropoda</taxon>
        <taxon>Chelicerata</taxon>
        <taxon>Arachnida</taxon>
        <taxon>Acari</taxon>
        <taxon>Acariformes</taxon>
        <taxon>Sarcoptiformes</taxon>
        <taxon>Oribatida</taxon>
        <taxon>Brachypylina</taxon>
        <taxon>Oppioidea</taxon>
        <taxon>Oppiidae</taxon>
        <taxon>Oppiella</taxon>
    </lineage>
</organism>
<evidence type="ECO:0000256" key="6">
    <source>
        <dbReference type="ARBA" id="ARBA00023015"/>
    </source>
</evidence>
<dbReference type="EMBL" id="CAJPVJ010005885">
    <property type="protein sequence ID" value="CAG2169923.1"/>
    <property type="molecule type" value="Genomic_DNA"/>
</dbReference>
<feature type="domain" description="C2H2-type" evidence="10">
    <location>
        <begin position="20"/>
        <end position="50"/>
    </location>
</feature>
<dbReference type="GO" id="GO:0008270">
    <property type="term" value="F:zinc ion binding"/>
    <property type="evidence" value="ECO:0007669"/>
    <property type="project" value="UniProtKB-KW"/>
</dbReference>
<evidence type="ECO:0000256" key="2">
    <source>
        <dbReference type="ARBA" id="ARBA00022723"/>
    </source>
</evidence>
<keyword evidence="5" id="KW-0862">Zinc</keyword>
<evidence type="ECO:0000256" key="4">
    <source>
        <dbReference type="ARBA" id="ARBA00022771"/>
    </source>
</evidence>
<keyword evidence="2" id="KW-0479">Metal-binding</keyword>
<evidence type="ECO:0000256" key="7">
    <source>
        <dbReference type="ARBA" id="ARBA00023163"/>
    </source>
</evidence>
<dbReference type="PROSITE" id="PS50157">
    <property type="entry name" value="ZINC_FINGER_C2H2_2"/>
    <property type="match status" value="3"/>
</dbReference>
<dbReference type="PANTHER" id="PTHR46179">
    <property type="entry name" value="ZINC FINGER PROTEIN"/>
    <property type="match status" value="1"/>
</dbReference>
<protein>
    <recommendedName>
        <fullName evidence="10">C2H2-type domain-containing protein</fullName>
    </recommendedName>
</protein>
<dbReference type="OrthoDB" id="4748970at2759"/>
<gene>
    <name evidence="11" type="ORF">ONB1V03_LOCUS9395</name>
</gene>
<dbReference type="InterPro" id="IPR013087">
    <property type="entry name" value="Znf_C2H2_type"/>
</dbReference>
<dbReference type="InterPro" id="IPR036236">
    <property type="entry name" value="Znf_C2H2_sf"/>
</dbReference>
<dbReference type="SMART" id="SM00355">
    <property type="entry name" value="ZnF_C2H2"/>
    <property type="match status" value="4"/>
</dbReference>
<evidence type="ECO:0000256" key="3">
    <source>
        <dbReference type="ARBA" id="ARBA00022737"/>
    </source>
</evidence>
<name>A0A7R9QP65_9ACAR</name>
<dbReference type="FunFam" id="3.30.160.60:FF:000072">
    <property type="entry name" value="zinc finger protein 143 isoform X1"/>
    <property type="match status" value="1"/>
</dbReference>
<dbReference type="GO" id="GO:0005634">
    <property type="term" value="C:nucleus"/>
    <property type="evidence" value="ECO:0007669"/>
    <property type="project" value="UniProtKB-SubCell"/>
</dbReference>
<evidence type="ECO:0000256" key="8">
    <source>
        <dbReference type="ARBA" id="ARBA00023242"/>
    </source>
</evidence>
<evidence type="ECO:0000313" key="11">
    <source>
        <dbReference type="EMBL" id="CAD7652736.1"/>
    </source>
</evidence>
<keyword evidence="12" id="KW-1185">Reference proteome</keyword>
<dbReference type="Gene3D" id="3.30.160.60">
    <property type="entry name" value="Classic Zinc Finger"/>
    <property type="match status" value="3"/>
</dbReference>
<dbReference type="GO" id="GO:0006357">
    <property type="term" value="P:regulation of transcription by RNA polymerase II"/>
    <property type="evidence" value="ECO:0007669"/>
    <property type="project" value="TreeGrafter"/>
</dbReference>
<comment type="subcellular location">
    <subcellularLocation>
        <location evidence="1">Nucleus</location>
    </subcellularLocation>
</comment>
<sequence>TNRKSSSYVHQLKHTNTKKFKCDFDNCDKTYYTKFLVKLHKNSVHLNVRYVCDWSECRKQFTRNASLLQHKSSVHLNEKIFKCNEENCGKSFVTKLGLKCHKRIHSGEKPFHKINVHMKGKPVYQCSQPNCGQVLNNISHFNGHNISGLNAKMQ</sequence>
<dbReference type="InterPro" id="IPR051061">
    <property type="entry name" value="Zinc_finger_trans_reg"/>
</dbReference>
<dbReference type="EMBL" id="OC920710">
    <property type="protein sequence ID" value="CAD7652736.1"/>
    <property type="molecule type" value="Genomic_DNA"/>
</dbReference>
<keyword evidence="4 9" id="KW-0863">Zinc-finger</keyword>
<dbReference type="SUPFAM" id="SSF57667">
    <property type="entry name" value="beta-beta-alpha zinc fingers"/>
    <property type="match status" value="3"/>
</dbReference>
<feature type="domain" description="C2H2-type" evidence="10">
    <location>
        <begin position="50"/>
        <end position="80"/>
    </location>
</feature>
<dbReference type="Pfam" id="PF00096">
    <property type="entry name" value="zf-C2H2"/>
    <property type="match status" value="1"/>
</dbReference>
<keyword evidence="8" id="KW-0539">Nucleus</keyword>
<feature type="non-terminal residue" evidence="11">
    <location>
        <position position="154"/>
    </location>
</feature>